<reference evidence="2" key="1">
    <citation type="submission" date="2017-06" db="EMBL/GenBank/DDBJ databases">
        <title>Capnocytophaga spp. assemblies.</title>
        <authorList>
            <person name="Gulvik C.A."/>
        </authorList>
    </citation>
    <scope>NUCLEOTIDE SEQUENCE [LARGE SCALE GENOMIC DNA]</scope>
    <source>
        <strain evidence="2">H1496</strain>
    </source>
</reference>
<dbReference type="KEGG" id="cgh:CGC50_04365"/>
<evidence type="ECO:0000313" key="1">
    <source>
        <dbReference type="EMBL" id="ATA86462.1"/>
    </source>
</evidence>
<organism evidence="1 2">
    <name type="scientific">Capnocytophaga gingivalis</name>
    <dbReference type="NCBI Taxonomy" id="1017"/>
    <lineage>
        <taxon>Bacteria</taxon>
        <taxon>Pseudomonadati</taxon>
        <taxon>Bacteroidota</taxon>
        <taxon>Flavobacteriia</taxon>
        <taxon>Flavobacteriales</taxon>
        <taxon>Flavobacteriaceae</taxon>
        <taxon>Capnocytophaga</taxon>
    </lineage>
</organism>
<dbReference type="Proteomes" id="UP000217250">
    <property type="component" value="Chromosome"/>
</dbReference>
<gene>
    <name evidence="1" type="ORF">CGC50_04365</name>
</gene>
<accession>A0A250FMS7</accession>
<protein>
    <submittedName>
        <fullName evidence="1">Uncharacterized protein</fullName>
    </submittedName>
</protein>
<dbReference type="InterPro" id="IPR026341">
    <property type="entry name" value="T9SS_type_B"/>
</dbReference>
<dbReference type="EMBL" id="CP022386">
    <property type="protein sequence ID" value="ATA86462.1"/>
    <property type="molecule type" value="Genomic_DNA"/>
</dbReference>
<evidence type="ECO:0000313" key="2">
    <source>
        <dbReference type="Proteomes" id="UP000217250"/>
    </source>
</evidence>
<dbReference type="Pfam" id="PF13585">
    <property type="entry name" value="CHU_C"/>
    <property type="match status" value="1"/>
</dbReference>
<sequence>MIVAKSDNYIMRSLLYILLFLISIVGKAQQCRVNYTATVENTTCGGTVKVALASADTNCISQYWAVLYDSAGAVQARQNLSAAGKADFANLSSGTYKVKLEKKDGSDTHPTALSVTVVSTYRRFSVDMTKATQTAATGECATDGKVALKIKDGSGPFVVKFYAPGATTPTFTSPATNKTGTETTVNITGLKPSTKYDIEVEDRAGGGTCSLTEPKNVRSITTQAASGSFIRNLTMETCRPLKTGQTVGANGVIALDVHTSGSYTIKVINKDTNEVLVNTRAVTATAGVVLNIEPDTGKKLEANKNYKVTIEGGGCTAERILMNPYVYSPDYLNLHLVPSCANCNDYKVAISAHYNERMVESRYFPYKITIKVTRGGTTVFTNEFDKNDALPVSGTDTEGVFYGANKEFRFWNWWRPKVHTMTNLVKAGDVITVDYSDCNGVTRNLTHTVTPPTNIPESTIKVLPNTTTATPCDKDVVISTRFQLASGGAFYNAFCNTTGLQSRVNLSGIWQTPTTGGDGLFTFFDEINGNVHEVKIHNTTATSYQVEYAEATGTLDGTNTKNCKHYLSKVFTQSELAGFNTLSAIRYSVGGSVAGVLDISGRGNKFFLGHDNPQLAGLDFITDNNKLTVTIERADGQPNIQDVTVRGPWNLAGTYRYKFPWTKVFYPSMNLGNKNLYQMFDLPTGKYNVKLSDQCGSTRSFTIDINAINDVSFDIKEPKVTTDCAQGGQSSRGKVVFEASVDKLTASGFWGMYVFKDLNNGQPIHKRVGSSAYKAIGIPATDGADPTRRYYKQEIKDLPPGKYILGITLGPCYHSVVPLDVADERGYMYHFQPTERGTGFICKTLIYKEFEIREYSDVTPTVNIGMCDPSNPNTGMVRVELPAGSEPQYPITYTLYKVSGGTKAIATHSDGTQVAPVRVATRPANLEDAYATFSNIPRLSGSDSYEVKFESGCLDRLVPVPEFGSLQNPQVRTSATTACAGTPLTLSVDLPASLYELEWKSSPATALSGVADKTRPSITLNPTVDAEYWVTYKMKPGFGCTPVSKDTAKKQVNLTRSNFAASDITGLSDKTGVLPVNQCAADVSWTAPTINDTAGCGYKLTWEVTKPDGSKYTPTPDANGNTPATSWNGFPVGESTVTYKVEGKIAGGTAATKSFKVTVTAPNINIQITSSFVANVGGTTALTSVAKGSTVYYKVTLKNTTATSISTGALRITMPDNTNTNYELPAANDPAIITSQLGGAVNVSYDTGNPRVLILANITGGVLAQNAERSAYIPIKIKQDQGCDAYVNACQSILTAKPELVYAVGGAGCTAENTIQGDGIAAEIDSRATCPREELYCGGSFTLTALGTGYTSYKWYSGQPGSLTPLASTTSSQAVSAAGYYTVEKIATCSGIEAKTTEVIRLVDKSDTTVDPIRALAGNVGGVCATDNTKWQSHFYFCGGTGSKVLQVAYHQSGVKWQKEGSGCSNANQPNCYNTSAACWSTVSTDRSFTIGGTTPGKYRLQVGNGTCTREFYFEVFTTQLSGTLIGTPTPHTALSLGAANFEMGTHGVQYEYVATRSDGRTFTGDGPASGANMHKVDVTGLEVPNNRSQDTFRIVIKAKGGALNGCTFEQTVTINRLETMKAEVEYTGEWSTTECNKAKYNFTVYGGVRNYRYLIYKIDGQLAKTEYAGKVFEQLPDGDFSSAITPTNAVGTVPDVFSSWIEVPREGKYIFLVRDNDDRYALTNEVQVNQASRYAVEVTKVDLTCATQHGGSISAKFLESNVPSPSVKLEKYKTDGTMDTSFPAQNNLAGQFNNLSAGKYRVTLSYLFNSGGGGRRCEIVRDVRIESPAPIEASIGVVSANNCDGNNGKFLLKVNWVKGGSGSYQFMSTSGTGSYSTDRTLLVDGGSQANPKVKVFVKDSNGCIAEFEVMAKKDLTKPTLAASTVDYDCGGNGTFTVTPTAPGGATYTYEYSLDGGVRQAPNLGNAMRYTGLAGRATPYLVRVYYTEPATESVNQLYNETFADMEDLDESDGAPTGVGSAKTTGILSAGVHVVTKQLPATPTTYRSLAGTGRYYAIHTAPSDNRLYVKDIQNVVPRAKATVKFKYVNLGNDANTAASVLLRVTLQVTNPGGSGTTAFVRTLPAAAQGGTWQSGEVTFEDLEGFNQHTQFRLIIEAGVNNAAVGLDEIEVIQPTKNCQSGEPISVQVEPSKGFGATITQVEPPKCHGGEGTLLVKLRNIKAGATFEYQLNGGAYRSTTLVGTDELKIPAPVTAPSDPAHTLKVRMVNPDGTLCEITAGGVEARINDVPALTIEEVKISPKGCVAPYTTARAIIRVAYGRAPYTVQKKGPADADFVDVPTADVTWTGTTATVVNLTDGVHYQFRIKDANECLSNIEQKFIPAKIDIDVTLTPTLCLQSGRTGEVMVQVNNGNGGYEFSKDGGTTWVSDPGNPTEYRFDGLNPASYTIKVKDALGCEFTQVVVIPQVMEVGLSSDDAFGCTTPQEQITIEAKGGAQISGAYTFTWKRGGVATDPSGYNPTTDTDGGNVLINATPGVTTTYLITVKTAGEYHFKVVDANGCEHIVSKEVKAETPAFLTSPGLSASMVACTGESTGVIGVYDGTAYLPITDAIDRTKGVAPYVIKIYKYATTPGSAETLQSSNTGRDLSKGWYKVELSDAKGCKTSVDLEIKEIEAPVLTLVRKKDISCTSGASSLGEIELSFTTGLQGNYYMALYTDSNYTTPAQNHAGTPQVTGENYVNSTGATKTFNFLAPGDYYPAITNMATGCKVTLPVVQIGGSQIKANAGNVVQVDCNTAKQKIEFFEDGAEIDETQLSVAIYRDGPLGSGLLTWIPGTTGNITGTGNNKKVEIEFTLLAKTPYRIAVEYKGCKTLLDGTFRPNIATPGVTITEKRKPNLCGAGATGSVILHYELSAFAGTTAPKWELYTYPFDTRPGAQSPIASGTASTPSGGKSVIQQTVTGLTENKTYILVVRDGTAQNCVMDTKVFTVLRAAQPLAFVQTDLLRNSACSGSANETAQVKVTIKDGVGPYKYTISQASTEPTDAQWAHAAVLGTNSRDVLLDETFETTFGGKIKGTSAGATWYVHVRDANDCHISQAVTVKEDPAPVATKAEVENPCVVGTEYTVKVTLSQIGKGQHYYTFKPAGGTEGPQQPIQFTQTGPSVWEGYIYRVYASSTARDITIYDQNGCKSAAVNFVFQGKISFDLTQSKPITCQPGAAGNGELKVDNIANHNPANPHIYRVLKEDVGGDIVIVNDTPMSGFGAFTVPITQPGRYRVEIVDTTHGGCPFSRTLTVNDKVLPILSLDNSTDSKCYNANQDLLDVNGGGSATLVAAPESQLPMSYSLKAARYADDNSAVTALATIPATHTNVVASNTYVDWQNNGRQVTFKGLLGDVRGIIYTVEAKAANGCTATTEFTIYGVKPIEIDMTQEAATQFQCSGDQEVLAKLSLPKTAITGGSGRYRFTLLKGGTPVPGNIDLTEPTFTISDETGGNFTLRVEDAQYQCAEVTKPFPTAIKPFVKISTVTATEVTDITCRAGEDVKVEATLTPAGGDPIRVSLALRSVTDSSHQTVQITVPAGATTATHTFTNVPMGNYSVVATNDETGCVTYGTTYKVQDPNTFSLTATEEKPVKCYGGNDGSITFTLEDLDLENSGGVNQATQGYTLRIKSLTRPTDPIITVTVPAGSATHTLNTLAYGSYTAEAESTSTGCITKIPANFTIRQADQPINMAAKLRVPDDCSATGSAEISIDITGGIAPYKVTMTGDNGHTQTANQVYNRWLFTGVPGAAAPGATFTFQIEDAWGCVVTPTVNVDKVVKPDPIDFDAPEITMVSCKNERDGKVVVKNARGGAVDDPTATTLTTTYYYELYHDIEGAIRPLQLSNEFTNLPAGNYTLYVRDRWNCEKSVQFTLGTPPEIQVTRVSNSNLVCHGDTGKVSVSVTGGTQTPDPDAGGALAYIYSLELVEADRDVVVNRLDKVKTADFPKEIAGLRAGVNYRVRAMDGKRCAGESDLFSLTAAPKLDIKATYEDNCEDNEYQGYVVLTFEDATVDFTKVQYSFDNGVTKHSFAAGMTSGAQARISRTHSSVRPSSLPQSIKLYYSDAGTNCEGETSPVVIPVVEKLTLIKDPSRHPDINELPLLGKNGVPDYTYYINGVHQGNNGTYIVRKQDPEGVDPSDNKLKKRIEARVEDSKGCTAEEVFYVEYYDIEIPRFFTPTGDGENDTWAPRNTQQYPNIHTLIFDRYGRLLKELSQGQSWDGTYNGKEMPTGDYWYIITLGEESDGREFKGHFTLYR</sequence>
<dbReference type="NCBIfam" id="TIGR04131">
    <property type="entry name" value="Bac_Flav_CTERM"/>
    <property type="match status" value="1"/>
</dbReference>
<proteinExistence type="predicted"/>
<name>A0A250FMS7_9FLAO</name>